<evidence type="ECO:0000259" key="15">
    <source>
        <dbReference type="PROSITE" id="PS50893"/>
    </source>
</evidence>
<evidence type="ECO:0000256" key="13">
    <source>
        <dbReference type="ARBA" id="ARBA00023136"/>
    </source>
</evidence>
<accession>A0A3P8IT11</accession>
<dbReference type="PROSITE" id="PS50928">
    <property type="entry name" value="ABC_TM1"/>
    <property type="match status" value="1"/>
</dbReference>
<dbReference type="EC" id="3.6.3.-" evidence="17"/>
<sequence length="550" mass="60978">MEFDWGYFFSLFSIGAFWQACVTVIVVSSLSWFIGLVLGFLLACAKLSGPRWLKVPVELYIWFFRSVPLMVLLVFVYNLPQLFPATQPLLGVPFIAGLVSMTVTEAAYMAEIHRGGLISVAKGQSEAGHALSFSFIGIQRLIIIPQAFRISLPTMINEYITIIKLSSILSVISLPELLLTGQRLYAQNFLVMETLLAVAVYYVMVVTLFTWLFRALENRLDIQQKRPPTFNDAECEALRQGLKAPPQAAKAEPVSGSPPALDLRAIEKSWGQHQVLKGIDLQVNNGEVISIIGPSGSGKTTLIRTINALESLDGGEIILYGEDYLKGAAIVDKPQMRAGVRRIGMVFQSFNLFPHRTVLDNVMLAPLYHKLVDRRVAKEQALYLLDRVGLLAHGEKYPWQLSGGQQQRVAIARALALKPDIMLFDEPTSALDPELVGEVLKVIQSLAREGMTMLIVTHEMDFALSISDRVVMMENGVVVSDVPPQCIRDGAGDPGLTRIREFMEYNKWLLNVNCARTWPPPTAWRRCLAGKIPSIPTFPCACPATASRGF</sequence>
<evidence type="ECO:0000256" key="1">
    <source>
        <dbReference type="ARBA" id="ARBA00004417"/>
    </source>
</evidence>
<feature type="domain" description="ABC transmembrane type-1" evidence="16">
    <location>
        <begin position="17"/>
        <end position="213"/>
    </location>
</feature>
<evidence type="ECO:0000256" key="3">
    <source>
        <dbReference type="ARBA" id="ARBA00005417"/>
    </source>
</evidence>
<dbReference type="NCBIfam" id="TIGR01726">
    <property type="entry name" value="HEQRo_perm_3TM"/>
    <property type="match status" value="1"/>
</dbReference>
<evidence type="ECO:0000256" key="9">
    <source>
        <dbReference type="ARBA" id="ARBA00022741"/>
    </source>
</evidence>
<name>A0A3P8IT11_RAOTE</name>
<evidence type="ECO:0000256" key="7">
    <source>
        <dbReference type="ARBA" id="ARBA00022519"/>
    </source>
</evidence>
<dbReference type="CDD" id="cd03262">
    <property type="entry name" value="ABC_HisP_GlnQ"/>
    <property type="match status" value="1"/>
</dbReference>
<dbReference type="InterPro" id="IPR035906">
    <property type="entry name" value="MetI-like_sf"/>
</dbReference>
<keyword evidence="7" id="KW-0997">Cell inner membrane</keyword>
<dbReference type="Gene3D" id="3.40.50.300">
    <property type="entry name" value="P-loop containing nucleotide triphosphate hydrolases"/>
    <property type="match status" value="1"/>
</dbReference>
<evidence type="ECO:0000256" key="12">
    <source>
        <dbReference type="ARBA" id="ARBA00022989"/>
    </source>
</evidence>
<evidence type="ECO:0000256" key="6">
    <source>
        <dbReference type="ARBA" id="ARBA00022475"/>
    </source>
</evidence>
<dbReference type="PANTHER" id="PTHR43166:SF9">
    <property type="entry name" value="GLUTAMATE_ASPARTATE IMPORT ATP-BINDING PROTEIN GLTL"/>
    <property type="match status" value="1"/>
</dbReference>
<evidence type="ECO:0000313" key="17">
    <source>
        <dbReference type="EMBL" id="VDR25309.1"/>
    </source>
</evidence>
<keyword evidence="9" id="KW-0547">Nucleotide-binding</keyword>
<comment type="similarity">
    <text evidence="3">Belongs to the ABC transporter superfamily.</text>
</comment>
<dbReference type="InterPro" id="IPR000515">
    <property type="entry name" value="MetI-like"/>
</dbReference>
<evidence type="ECO:0000259" key="16">
    <source>
        <dbReference type="PROSITE" id="PS50928"/>
    </source>
</evidence>
<gene>
    <name evidence="17" type="primary">tcyC_1</name>
    <name evidence="17" type="ORF">NCTC13098_01621</name>
</gene>
<dbReference type="InterPro" id="IPR003439">
    <property type="entry name" value="ABC_transporter-like_ATP-bd"/>
</dbReference>
<evidence type="ECO:0000256" key="14">
    <source>
        <dbReference type="RuleBase" id="RU363032"/>
    </source>
</evidence>
<dbReference type="PROSITE" id="PS50893">
    <property type="entry name" value="ABC_TRANSPORTER_2"/>
    <property type="match status" value="1"/>
</dbReference>
<keyword evidence="8 14" id="KW-0812">Transmembrane</keyword>
<dbReference type="AlphaFoldDB" id="A0A3P8IT11"/>
<dbReference type="PROSITE" id="PS00211">
    <property type="entry name" value="ABC_TRANSPORTER_1"/>
    <property type="match status" value="1"/>
</dbReference>
<dbReference type="PANTHER" id="PTHR43166">
    <property type="entry name" value="AMINO ACID IMPORT ATP-BINDING PROTEIN"/>
    <property type="match status" value="1"/>
</dbReference>
<dbReference type="GO" id="GO:0022857">
    <property type="term" value="F:transmembrane transporter activity"/>
    <property type="evidence" value="ECO:0007669"/>
    <property type="project" value="InterPro"/>
</dbReference>
<keyword evidence="10 17" id="KW-0067">ATP-binding</keyword>
<evidence type="ECO:0000256" key="11">
    <source>
        <dbReference type="ARBA" id="ARBA00022970"/>
    </source>
</evidence>
<proteinExistence type="inferred from homology"/>
<feature type="transmembrane region" description="Helical" evidence="14">
    <location>
        <begin position="16"/>
        <end position="45"/>
    </location>
</feature>
<evidence type="ECO:0000256" key="10">
    <source>
        <dbReference type="ARBA" id="ARBA00022840"/>
    </source>
</evidence>
<dbReference type="InterPro" id="IPR027417">
    <property type="entry name" value="P-loop_NTPase"/>
</dbReference>
<protein>
    <submittedName>
        <fullName evidence="17">L-cystine import ATP-binding protein TcyC</fullName>
        <ecNumber evidence="17">3.6.3.-</ecNumber>
    </submittedName>
</protein>
<dbReference type="SUPFAM" id="SSF161098">
    <property type="entry name" value="MetI-like"/>
    <property type="match status" value="1"/>
</dbReference>
<keyword evidence="5 14" id="KW-0813">Transport</keyword>
<dbReference type="InterPro" id="IPR003593">
    <property type="entry name" value="AAA+_ATPase"/>
</dbReference>
<organism evidence="17 18">
    <name type="scientific">Raoultella terrigena</name>
    <name type="common">Klebsiella terrigena</name>
    <dbReference type="NCBI Taxonomy" id="577"/>
    <lineage>
        <taxon>Bacteria</taxon>
        <taxon>Pseudomonadati</taxon>
        <taxon>Pseudomonadota</taxon>
        <taxon>Gammaproteobacteria</taxon>
        <taxon>Enterobacterales</taxon>
        <taxon>Enterobacteriaceae</taxon>
        <taxon>Klebsiella/Raoultella group</taxon>
        <taxon>Raoultella</taxon>
    </lineage>
</organism>
<dbReference type="GO" id="GO:0016887">
    <property type="term" value="F:ATP hydrolysis activity"/>
    <property type="evidence" value="ECO:0007669"/>
    <property type="project" value="InterPro"/>
</dbReference>
<keyword evidence="13 14" id="KW-0472">Membrane</keyword>
<feature type="transmembrane region" description="Helical" evidence="14">
    <location>
        <begin position="89"/>
        <end position="110"/>
    </location>
</feature>
<keyword evidence="12 14" id="KW-1133">Transmembrane helix</keyword>
<evidence type="ECO:0000256" key="8">
    <source>
        <dbReference type="ARBA" id="ARBA00022692"/>
    </source>
</evidence>
<feature type="transmembrane region" description="Helical" evidence="14">
    <location>
        <begin position="190"/>
        <end position="213"/>
    </location>
</feature>
<comment type="similarity">
    <text evidence="4">Belongs to the binding-protein-dependent transport system permease family. HisMQ subfamily.</text>
</comment>
<keyword evidence="11" id="KW-0029">Amino-acid transport</keyword>
<dbReference type="CDD" id="cd06261">
    <property type="entry name" value="TM_PBP2"/>
    <property type="match status" value="1"/>
</dbReference>
<dbReference type="InterPro" id="IPR010065">
    <property type="entry name" value="AA_ABC_transptr_permease_3TM"/>
</dbReference>
<evidence type="ECO:0000313" key="18">
    <source>
        <dbReference type="Proteomes" id="UP000274346"/>
    </source>
</evidence>
<dbReference type="SUPFAM" id="SSF52540">
    <property type="entry name" value="P-loop containing nucleoside triphosphate hydrolases"/>
    <property type="match status" value="1"/>
</dbReference>
<dbReference type="Pfam" id="PF00528">
    <property type="entry name" value="BPD_transp_1"/>
    <property type="match status" value="1"/>
</dbReference>
<keyword evidence="6" id="KW-1003">Cell membrane</keyword>
<dbReference type="KEGG" id="rtg:NCTC13098_01621"/>
<dbReference type="SMART" id="SM00382">
    <property type="entry name" value="AAA"/>
    <property type="match status" value="1"/>
</dbReference>
<feature type="domain" description="ABC transporter" evidence="15">
    <location>
        <begin position="261"/>
        <end position="500"/>
    </location>
</feature>
<dbReference type="Gene3D" id="1.10.3720.10">
    <property type="entry name" value="MetI-like"/>
    <property type="match status" value="1"/>
</dbReference>
<dbReference type="InterPro" id="IPR050086">
    <property type="entry name" value="MetN_ABC_transporter-like"/>
</dbReference>
<dbReference type="GO" id="GO:0005524">
    <property type="term" value="F:ATP binding"/>
    <property type="evidence" value="ECO:0007669"/>
    <property type="project" value="UniProtKB-KW"/>
</dbReference>
<dbReference type="EMBL" id="LR131271">
    <property type="protein sequence ID" value="VDR25309.1"/>
    <property type="molecule type" value="Genomic_DNA"/>
</dbReference>
<evidence type="ECO:0000256" key="5">
    <source>
        <dbReference type="ARBA" id="ARBA00022448"/>
    </source>
</evidence>
<reference evidence="17 18" key="1">
    <citation type="submission" date="2018-12" db="EMBL/GenBank/DDBJ databases">
        <authorList>
            <consortium name="Pathogen Informatics"/>
        </authorList>
    </citation>
    <scope>NUCLEOTIDE SEQUENCE [LARGE SCALE GENOMIC DNA]</scope>
    <source>
        <strain evidence="17 18">NCTC13098</strain>
    </source>
</reference>
<dbReference type="Proteomes" id="UP000274346">
    <property type="component" value="Chromosome"/>
</dbReference>
<dbReference type="GO" id="GO:0006865">
    <property type="term" value="P:amino acid transport"/>
    <property type="evidence" value="ECO:0007669"/>
    <property type="project" value="UniProtKB-KW"/>
</dbReference>
<comment type="subcellular location">
    <subcellularLocation>
        <location evidence="2">Cell inner membrane</location>
        <topology evidence="2">Multi-pass membrane protein</topology>
    </subcellularLocation>
    <subcellularLocation>
        <location evidence="1">Cell inner membrane</location>
        <topology evidence="1">Peripheral membrane protein</topology>
    </subcellularLocation>
    <subcellularLocation>
        <location evidence="14">Cell membrane</location>
        <topology evidence="14">Multi-pass membrane protein</topology>
    </subcellularLocation>
</comment>
<dbReference type="Pfam" id="PF00005">
    <property type="entry name" value="ABC_tran"/>
    <property type="match status" value="1"/>
</dbReference>
<dbReference type="GO" id="GO:0043190">
    <property type="term" value="C:ATP-binding cassette (ABC) transporter complex"/>
    <property type="evidence" value="ECO:0007669"/>
    <property type="project" value="InterPro"/>
</dbReference>
<evidence type="ECO:0000256" key="2">
    <source>
        <dbReference type="ARBA" id="ARBA00004429"/>
    </source>
</evidence>
<evidence type="ECO:0000256" key="4">
    <source>
        <dbReference type="ARBA" id="ARBA00010072"/>
    </source>
</evidence>
<dbReference type="InterPro" id="IPR017871">
    <property type="entry name" value="ABC_transporter-like_CS"/>
</dbReference>
<feature type="transmembrane region" description="Helical" evidence="14">
    <location>
        <begin position="57"/>
        <end position="77"/>
    </location>
</feature>
<keyword evidence="17" id="KW-0378">Hydrolase</keyword>